<dbReference type="GO" id="GO:0003690">
    <property type="term" value="F:double-stranded DNA binding"/>
    <property type="evidence" value="ECO:0007669"/>
    <property type="project" value="InterPro"/>
</dbReference>
<dbReference type="Gene3D" id="2.30.30.610">
    <property type="entry name" value="Chromatin protein Cren7"/>
    <property type="match status" value="1"/>
</dbReference>
<evidence type="ECO:0000256" key="1">
    <source>
        <dbReference type="ARBA" id="ARBA00022481"/>
    </source>
</evidence>
<organism evidence="3">
    <name type="scientific">Candidatus Methanomethylicus mesodigestus</name>
    <dbReference type="NCBI Taxonomy" id="1867258"/>
    <lineage>
        <taxon>Archaea</taxon>
        <taxon>Thermoproteota</taxon>
        <taxon>Methanosuratincolia</taxon>
        <taxon>Candidatus Methanomethylicales</taxon>
        <taxon>Candidatus Methanomethylicaceae</taxon>
        <taxon>Candidatus Methanomethylicus</taxon>
    </lineage>
</organism>
<dbReference type="EMBL" id="DSTX01000011">
    <property type="protein sequence ID" value="HFK21032.1"/>
    <property type="molecule type" value="Genomic_DNA"/>
</dbReference>
<dbReference type="InterPro" id="IPR038647">
    <property type="entry name" value="Cren7_sf"/>
</dbReference>
<evidence type="ECO:0000313" key="3">
    <source>
        <dbReference type="EMBL" id="HFK21032.1"/>
    </source>
</evidence>
<sequence>MAKCPKCGMEVAKPTKTWKLAPKGKKAITIGLYKCAGCGAFFRAAMK</sequence>
<dbReference type="GO" id="GO:0005737">
    <property type="term" value="C:cytoplasm"/>
    <property type="evidence" value="ECO:0007669"/>
    <property type="project" value="InterPro"/>
</dbReference>
<gene>
    <name evidence="3" type="ORF">ENS19_07160</name>
</gene>
<protein>
    <submittedName>
        <fullName evidence="3">Chorismate-binding protein</fullName>
    </submittedName>
</protein>
<keyword evidence="1" id="KW-0488">Methylation</keyword>
<dbReference type="InterPro" id="IPR020906">
    <property type="entry name" value="dsDNA-bd_Cren7"/>
</dbReference>
<evidence type="ECO:0000256" key="2">
    <source>
        <dbReference type="ARBA" id="ARBA00022490"/>
    </source>
</evidence>
<accession>A0A7C3ITI7</accession>
<reference evidence="3" key="1">
    <citation type="journal article" date="2020" name="mSystems">
        <title>Genome- and Community-Level Interaction Insights into Carbon Utilization and Element Cycling Functions of Hydrothermarchaeota in Hydrothermal Sediment.</title>
        <authorList>
            <person name="Zhou Z."/>
            <person name="Liu Y."/>
            <person name="Xu W."/>
            <person name="Pan J."/>
            <person name="Luo Z.H."/>
            <person name="Li M."/>
        </authorList>
    </citation>
    <scope>NUCLEOTIDE SEQUENCE [LARGE SCALE GENOMIC DNA]</scope>
    <source>
        <strain evidence="3">SpSt-468</strain>
    </source>
</reference>
<name>A0A7C3ITI7_9CREN</name>
<proteinExistence type="predicted"/>
<comment type="caution">
    <text evidence="3">The sequence shown here is derived from an EMBL/GenBank/DDBJ whole genome shotgun (WGS) entry which is preliminary data.</text>
</comment>
<dbReference type="Pfam" id="PF11520">
    <property type="entry name" value="Cren7"/>
    <property type="match status" value="1"/>
</dbReference>
<dbReference type="AlphaFoldDB" id="A0A7C3ITI7"/>
<keyword evidence="2" id="KW-0963">Cytoplasm</keyword>